<name>A0A9W8PS49_9HYPO</name>
<dbReference type="EMBL" id="JAPDHF010000007">
    <property type="protein sequence ID" value="KAJ4015559.1"/>
    <property type="molecule type" value="Genomic_DNA"/>
</dbReference>
<evidence type="ECO:0000313" key="2">
    <source>
        <dbReference type="Proteomes" id="UP001152130"/>
    </source>
</evidence>
<accession>A0A9W8PS49</accession>
<keyword evidence="2" id="KW-1185">Reference proteome</keyword>
<dbReference type="AlphaFoldDB" id="A0A9W8PS49"/>
<reference evidence="1" key="1">
    <citation type="submission" date="2022-10" db="EMBL/GenBank/DDBJ databases">
        <title>Fusarium specimens isolated from Avocado Roots.</title>
        <authorList>
            <person name="Stajich J."/>
            <person name="Roper C."/>
            <person name="Heimlech-Rivalta G."/>
        </authorList>
    </citation>
    <scope>NUCLEOTIDE SEQUENCE</scope>
    <source>
        <strain evidence="1">CF00143</strain>
    </source>
</reference>
<dbReference type="Proteomes" id="UP001152130">
    <property type="component" value="Unassembled WGS sequence"/>
</dbReference>
<gene>
    <name evidence="1" type="ORF">NW766_005905</name>
</gene>
<proteinExistence type="predicted"/>
<evidence type="ECO:0000313" key="1">
    <source>
        <dbReference type="EMBL" id="KAJ4015559.1"/>
    </source>
</evidence>
<sequence length="60" mass="6537">MHDPTILTNVITLSIKMALAVKQKYDVDIARINYDGAPGVHTINKAVEVTELKTVSVNSV</sequence>
<organism evidence="1 2">
    <name type="scientific">Fusarium irregulare</name>
    <dbReference type="NCBI Taxonomy" id="2494466"/>
    <lineage>
        <taxon>Eukaryota</taxon>
        <taxon>Fungi</taxon>
        <taxon>Dikarya</taxon>
        <taxon>Ascomycota</taxon>
        <taxon>Pezizomycotina</taxon>
        <taxon>Sordariomycetes</taxon>
        <taxon>Hypocreomycetidae</taxon>
        <taxon>Hypocreales</taxon>
        <taxon>Nectriaceae</taxon>
        <taxon>Fusarium</taxon>
        <taxon>Fusarium incarnatum-equiseti species complex</taxon>
    </lineage>
</organism>
<comment type="caution">
    <text evidence="1">The sequence shown here is derived from an EMBL/GenBank/DDBJ whole genome shotgun (WGS) entry which is preliminary data.</text>
</comment>
<protein>
    <submittedName>
        <fullName evidence="1">Uncharacterized protein</fullName>
    </submittedName>
</protein>